<dbReference type="SUPFAM" id="SSF64438">
    <property type="entry name" value="CNF1/YfiH-like putative cysteine hydrolases"/>
    <property type="match status" value="1"/>
</dbReference>
<evidence type="ECO:0000256" key="4">
    <source>
        <dbReference type="ARBA" id="ARBA00022723"/>
    </source>
</evidence>
<evidence type="ECO:0000256" key="1">
    <source>
        <dbReference type="ARBA" id="ARBA00000553"/>
    </source>
</evidence>
<dbReference type="CDD" id="cd16833">
    <property type="entry name" value="YfiH"/>
    <property type="match status" value="1"/>
</dbReference>
<dbReference type="GO" id="GO:0016787">
    <property type="term" value="F:hydrolase activity"/>
    <property type="evidence" value="ECO:0007669"/>
    <property type="project" value="UniProtKB-KW"/>
</dbReference>
<accession>A0A5C6Q9Q7</accession>
<comment type="catalytic activity">
    <reaction evidence="9">
        <text>S-methyl-5'-thioadenosine + phosphate = 5-(methylsulfanyl)-alpha-D-ribose 1-phosphate + adenine</text>
        <dbReference type="Rhea" id="RHEA:11852"/>
        <dbReference type="ChEBI" id="CHEBI:16708"/>
        <dbReference type="ChEBI" id="CHEBI:17509"/>
        <dbReference type="ChEBI" id="CHEBI:43474"/>
        <dbReference type="ChEBI" id="CHEBI:58533"/>
        <dbReference type="EC" id="2.4.2.28"/>
    </reaction>
    <physiologicalReaction direction="left-to-right" evidence="9">
        <dbReference type="Rhea" id="RHEA:11853"/>
    </physiologicalReaction>
</comment>
<comment type="catalytic activity">
    <reaction evidence="1">
        <text>inosine + phosphate = alpha-D-ribose 1-phosphate + hypoxanthine</text>
        <dbReference type="Rhea" id="RHEA:27646"/>
        <dbReference type="ChEBI" id="CHEBI:17368"/>
        <dbReference type="ChEBI" id="CHEBI:17596"/>
        <dbReference type="ChEBI" id="CHEBI:43474"/>
        <dbReference type="ChEBI" id="CHEBI:57720"/>
        <dbReference type="EC" id="2.4.2.1"/>
    </reaction>
    <physiologicalReaction direction="left-to-right" evidence="1">
        <dbReference type="Rhea" id="RHEA:27647"/>
    </physiologicalReaction>
</comment>
<evidence type="ECO:0000256" key="6">
    <source>
        <dbReference type="ARBA" id="ARBA00022833"/>
    </source>
</evidence>
<evidence type="ECO:0000256" key="10">
    <source>
        <dbReference type="RuleBase" id="RU361274"/>
    </source>
</evidence>
<keyword evidence="5" id="KW-0378">Hydrolase</keyword>
<evidence type="ECO:0000256" key="8">
    <source>
        <dbReference type="ARBA" id="ARBA00048968"/>
    </source>
</evidence>
<evidence type="ECO:0000313" key="12">
    <source>
        <dbReference type="EMBL" id="TWX65392.1"/>
    </source>
</evidence>
<evidence type="ECO:0000256" key="9">
    <source>
        <dbReference type="ARBA" id="ARBA00049893"/>
    </source>
</evidence>
<keyword evidence="13" id="KW-1185">Reference proteome</keyword>
<comment type="caution">
    <text evidence="12">The sequence shown here is derived from an EMBL/GenBank/DDBJ whole genome shotgun (WGS) entry which is preliminary data.</text>
</comment>
<dbReference type="GO" id="GO:0017061">
    <property type="term" value="F:S-methyl-5-thioadenosine phosphorylase activity"/>
    <property type="evidence" value="ECO:0007669"/>
    <property type="project" value="UniProtKB-EC"/>
</dbReference>
<protein>
    <recommendedName>
        <fullName evidence="10">Purine nucleoside phosphorylase</fullName>
    </recommendedName>
</protein>
<keyword evidence="4" id="KW-0479">Metal-binding</keyword>
<evidence type="ECO:0000313" key="14">
    <source>
        <dbReference type="Proteomes" id="UP000321917"/>
    </source>
</evidence>
<dbReference type="OrthoDB" id="4279at2"/>
<dbReference type="PANTHER" id="PTHR30616">
    <property type="entry name" value="UNCHARACTERIZED PROTEIN YFIH"/>
    <property type="match status" value="1"/>
</dbReference>
<dbReference type="InterPro" id="IPR003730">
    <property type="entry name" value="Cu_polyphenol_OxRdtase"/>
</dbReference>
<gene>
    <name evidence="12" type="primary">pgeF</name>
    <name evidence="11" type="ORF">ESZ26_15200</name>
    <name evidence="12" type="ORF">ESZ27_12765</name>
</gene>
<organism evidence="12 14">
    <name type="scientific">Colwellia hornerae</name>
    <dbReference type="NCBI Taxonomy" id="89402"/>
    <lineage>
        <taxon>Bacteria</taxon>
        <taxon>Pseudomonadati</taxon>
        <taxon>Pseudomonadota</taxon>
        <taxon>Gammaproteobacteria</taxon>
        <taxon>Alteromonadales</taxon>
        <taxon>Colwelliaceae</taxon>
        <taxon>Colwellia</taxon>
    </lineage>
</organism>
<comment type="catalytic activity">
    <reaction evidence="7">
        <text>adenosine + H2O + H(+) = inosine + NH4(+)</text>
        <dbReference type="Rhea" id="RHEA:24408"/>
        <dbReference type="ChEBI" id="CHEBI:15377"/>
        <dbReference type="ChEBI" id="CHEBI:15378"/>
        <dbReference type="ChEBI" id="CHEBI:16335"/>
        <dbReference type="ChEBI" id="CHEBI:17596"/>
        <dbReference type="ChEBI" id="CHEBI:28938"/>
        <dbReference type="EC" id="3.5.4.4"/>
    </reaction>
    <physiologicalReaction direction="left-to-right" evidence="7">
        <dbReference type="Rhea" id="RHEA:24409"/>
    </physiologicalReaction>
</comment>
<dbReference type="InterPro" id="IPR011324">
    <property type="entry name" value="Cytotoxic_necrot_fac-like_cat"/>
</dbReference>
<keyword evidence="6" id="KW-0862">Zinc</keyword>
<evidence type="ECO:0000256" key="2">
    <source>
        <dbReference type="ARBA" id="ARBA00007353"/>
    </source>
</evidence>
<dbReference type="AlphaFoldDB" id="A0A5C6Q9Q7"/>
<dbReference type="Proteomes" id="UP000321917">
    <property type="component" value="Unassembled WGS sequence"/>
</dbReference>
<dbReference type="PANTHER" id="PTHR30616:SF2">
    <property type="entry name" value="PURINE NUCLEOSIDE PHOSPHORYLASE LACC1"/>
    <property type="match status" value="1"/>
</dbReference>
<evidence type="ECO:0000256" key="5">
    <source>
        <dbReference type="ARBA" id="ARBA00022801"/>
    </source>
</evidence>
<dbReference type="EMBL" id="VOLQ01000024">
    <property type="protein sequence ID" value="TWX65392.1"/>
    <property type="molecule type" value="Genomic_DNA"/>
</dbReference>
<proteinExistence type="inferred from homology"/>
<dbReference type="Proteomes" id="UP000321525">
    <property type="component" value="Unassembled WGS sequence"/>
</dbReference>
<evidence type="ECO:0000313" key="11">
    <source>
        <dbReference type="EMBL" id="TWX56418.1"/>
    </source>
</evidence>
<name>A0A5C6Q9Q7_9GAMM</name>
<reference evidence="12 14" key="1">
    <citation type="submission" date="2019-07" db="EMBL/GenBank/DDBJ databases">
        <title>Genomes of sea-ice associated Colwellia species.</title>
        <authorList>
            <person name="Bowman J.P."/>
        </authorList>
    </citation>
    <scope>NUCLEOTIDE SEQUENCE [LARGE SCALE GENOMIC DNA]</scope>
    <source>
        <strain evidence="11 13">ACAM 607</strain>
        <strain evidence="12 14">IC036</strain>
    </source>
</reference>
<dbReference type="RefSeq" id="WP_146800311.1">
    <property type="nucleotide sequence ID" value="NZ_VOLP01000022.1"/>
</dbReference>
<dbReference type="EMBL" id="VOLR01000023">
    <property type="protein sequence ID" value="TWX56418.1"/>
    <property type="molecule type" value="Genomic_DNA"/>
</dbReference>
<dbReference type="GO" id="GO:0005507">
    <property type="term" value="F:copper ion binding"/>
    <property type="evidence" value="ECO:0007669"/>
    <property type="project" value="TreeGrafter"/>
</dbReference>
<keyword evidence="3" id="KW-0808">Transferase</keyword>
<dbReference type="InterPro" id="IPR038371">
    <property type="entry name" value="Cu_polyphenol_OxRdtase_sf"/>
</dbReference>
<sequence>MFCVRIQNLTQQTIIYNRLYNVEWPVHNVLAFTTTRLHPQKETLSPNHSYSSVYDQFNVGTHVGDNLERVNRNRHSLLAYLPKKTNIQWLEQVHGNKVVTIESHSITPLVADAIITRQKNIALAVMTADCLPILLTAVDGSEIAAIHGGWKPLAKNIITNTVNDMQTANENIIAWLGPCIGEYAFEVGEEVKCAFESQSEKFTSAFSVTREQLTLPKPADNGKYLANLAMIAKIQLNALGIHQVKHLNHCTYADEQQYFSYRRDTITGRMVSIICRQ</sequence>
<dbReference type="NCBIfam" id="TIGR00726">
    <property type="entry name" value="peptidoglycan editing factor PgeF"/>
    <property type="match status" value="1"/>
</dbReference>
<evidence type="ECO:0000256" key="3">
    <source>
        <dbReference type="ARBA" id="ARBA00022679"/>
    </source>
</evidence>
<dbReference type="Gene3D" id="3.60.140.10">
    <property type="entry name" value="CNF1/YfiH-like putative cysteine hydrolases"/>
    <property type="match status" value="1"/>
</dbReference>
<comment type="similarity">
    <text evidence="2 10">Belongs to the purine nucleoside phosphorylase YfiH/LACC1 family.</text>
</comment>
<dbReference type="Pfam" id="PF02578">
    <property type="entry name" value="Cu-oxidase_4"/>
    <property type="match status" value="1"/>
</dbReference>
<evidence type="ECO:0000313" key="13">
    <source>
        <dbReference type="Proteomes" id="UP000321525"/>
    </source>
</evidence>
<comment type="catalytic activity">
    <reaction evidence="8">
        <text>adenosine + phosphate = alpha-D-ribose 1-phosphate + adenine</text>
        <dbReference type="Rhea" id="RHEA:27642"/>
        <dbReference type="ChEBI" id="CHEBI:16335"/>
        <dbReference type="ChEBI" id="CHEBI:16708"/>
        <dbReference type="ChEBI" id="CHEBI:43474"/>
        <dbReference type="ChEBI" id="CHEBI:57720"/>
        <dbReference type="EC" id="2.4.2.1"/>
    </reaction>
    <physiologicalReaction direction="left-to-right" evidence="8">
        <dbReference type="Rhea" id="RHEA:27643"/>
    </physiologicalReaction>
</comment>
<evidence type="ECO:0000256" key="7">
    <source>
        <dbReference type="ARBA" id="ARBA00047989"/>
    </source>
</evidence>